<sequence>MALNPNRNMVPENGRRSSGIVNSKMHCQPETTFLLRIDGGTSSKKRRGSSAIESEQEEESGGDSEGDSTSSTNSSDGEGRIAEASAPLYDSVDDTSGSEAEFEKTLQDDEQLALVNQDARLNFQGGTSFFRKDAPKKMVAKKRVHDAPPLLASPSAETNPLSENHWEVLPEYLKNWTSLVLEADDIPKPMQPVELVRANKEIYLIQWHVESAIRQFLASKDFVGIHTPKLVAGSGVAGATVVKIDYQGLPTCLAESSQLRRQREICGASQRVFEIEAVFRDSVNPRGLSEFVGLDVEMEIKENYSEYPKKTRQLTFEKGLQMLKIFVCSFSFFPLLLKRWTSEEI</sequence>
<dbReference type="GO" id="GO:0004815">
    <property type="term" value="F:aspartate-tRNA ligase activity"/>
    <property type="evidence" value="ECO:0007669"/>
    <property type="project" value="InterPro"/>
</dbReference>
<protein>
    <recommendedName>
        <fullName evidence="6">Aminoacyl-tRNA synthetase class II (D/K/N) domain-containing protein</fullName>
    </recommendedName>
</protein>
<dbReference type="PANTHER" id="PTHR43450">
    <property type="entry name" value="ASPARTYL-TRNA SYNTHETASE"/>
    <property type="match status" value="1"/>
</dbReference>
<evidence type="ECO:0000259" key="6">
    <source>
        <dbReference type="Pfam" id="PF00152"/>
    </source>
</evidence>
<feature type="domain" description="Aminoacyl-tRNA synthetase class II (D/K/N)" evidence="6">
    <location>
        <begin position="200"/>
        <end position="303"/>
    </location>
</feature>
<dbReference type="InterPro" id="IPR004523">
    <property type="entry name" value="Asp-tRNA_synthase_2"/>
</dbReference>
<dbReference type="EMBL" id="CM010717">
    <property type="protein sequence ID" value="RZC56004.1"/>
    <property type="molecule type" value="Genomic_DNA"/>
</dbReference>
<keyword evidence="1" id="KW-0963">Cytoplasm</keyword>
<dbReference type="STRING" id="3469.A0A4Y7J4D3"/>
<dbReference type="GO" id="GO:0005829">
    <property type="term" value="C:cytosol"/>
    <property type="evidence" value="ECO:0007669"/>
    <property type="project" value="TreeGrafter"/>
</dbReference>
<dbReference type="AlphaFoldDB" id="A0A4Y7J4D3"/>
<evidence type="ECO:0000313" key="7">
    <source>
        <dbReference type="EMBL" id="RZC56004.1"/>
    </source>
</evidence>
<dbReference type="Gene3D" id="3.30.930.10">
    <property type="entry name" value="Bira Bifunctional Protein, Domain 2"/>
    <property type="match status" value="1"/>
</dbReference>
<dbReference type="Pfam" id="PF00152">
    <property type="entry name" value="tRNA-synt_2"/>
    <property type="match status" value="1"/>
</dbReference>
<feature type="compositionally biased region" description="Low complexity" evidence="5">
    <location>
        <begin position="67"/>
        <end position="76"/>
    </location>
</feature>
<reference evidence="7 8" key="1">
    <citation type="journal article" date="2018" name="Science">
        <title>The opium poppy genome and morphinan production.</title>
        <authorList>
            <person name="Guo L."/>
            <person name="Winzer T."/>
            <person name="Yang X."/>
            <person name="Li Y."/>
            <person name="Ning Z."/>
            <person name="He Z."/>
            <person name="Teodor R."/>
            <person name="Lu Y."/>
            <person name="Bowser T.A."/>
            <person name="Graham I.A."/>
            <person name="Ye K."/>
        </authorList>
    </citation>
    <scope>NUCLEOTIDE SEQUENCE [LARGE SCALE GENOMIC DNA]</scope>
    <source>
        <strain evidence="8">cv. HN1</strain>
        <tissue evidence="7">Leaves</tissue>
    </source>
</reference>
<evidence type="ECO:0000256" key="2">
    <source>
        <dbReference type="ARBA" id="ARBA00022598"/>
    </source>
</evidence>
<dbReference type="GO" id="GO:0005524">
    <property type="term" value="F:ATP binding"/>
    <property type="evidence" value="ECO:0007669"/>
    <property type="project" value="InterPro"/>
</dbReference>
<evidence type="ECO:0000256" key="1">
    <source>
        <dbReference type="ARBA" id="ARBA00022490"/>
    </source>
</evidence>
<keyword evidence="2" id="KW-0436">Ligase</keyword>
<dbReference type="Proteomes" id="UP000316621">
    <property type="component" value="Chromosome 3"/>
</dbReference>
<name>A0A4Y7J4D3_PAPSO</name>
<keyword evidence="8" id="KW-1185">Reference proteome</keyword>
<dbReference type="Gramene" id="RZC56004">
    <property type="protein sequence ID" value="RZC56004"/>
    <property type="gene ID" value="C5167_014869"/>
</dbReference>
<dbReference type="GO" id="GO:0017101">
    <property type="term" value="C:aminoacyl-tRNA synthetase multienzyme complex"/>
    <property type="evidence" value="ECO:0007669"/>
    <property type="project" value="TreeGrafter"/>
</dbReference>
<dbReference type="GO" id="GO:0003723">
    <property type="term" value="F:RNA binding"/>
    <property type="evidence" value="ECO:0007669"/>
    <property type="project" value="TreeGrafter"/>
</dbReference>
<evidence type="ECO:0000256" key="4">
    <source>
        <dbReference type="ARBA" id="ARBA00022840"/>
    </source>
</evidence>
<dbReference type="SUPFAM" id="SSF55681">
    <property type="entry name" value="Class II aaRS and biotin synthetases"/>
    <property type="match status" value="1"/>
</dbReference>
<keyword evidence="4" id="KW-0067">ATP-binding</keyword>
<evidence type="ECO:0000313" key="8">
    <source>
        <dbReference type="Proteomes" id="UP000316621"/>
    </source>
</evidence>
<feature type="compositionally biased region" description="Acidic residues" evidence="5">
    <location>
        <begin position="54"/>
        <end position="66"/>
    </location>
</feature>
<dbReference type="GO" id="GO:0006422">
    <property type="term" value="P:aspartyl-tRNA aminoacylation"/>
    <property type="evidence" value="ECO:0007669"/>
    <property type="project" value="InterPro"/>
</dbReference>
<gene>
    <name evidence="7" type="ORF">C5167_014869</name>
</gene>
<feature type="region of interest" description="Disordered" evidence="5">
    <location>
        <begin position="1"/>
        <end position="106"/>
    </location>
</feature>
<evidence type="ECO:0000256" key="5">
    <source>
        <dbReference type="SAM" id="MobiDB-lite"/>
    </source>
</evidence>
<accession>A0A4Y7J4D3</accession>
<proteinExistence type="predicted"/>
<dbReference type="InterPro" id="IPR004364">
    <property type="entry name" value="Aa-tRNA-synt_II"/>
</dbReference>
<keyword evidence="3" id="KW-0547">Nucleotide-binding</keyword>
<organism evidence="7 8">
    <name type="scientific">Papaver somniferum</name>
    <name type="common">Opium poppy</name>
    <dbReference type="NCBI Taxonomy" id="3469"/>
    <lineage>
        <taxon>Eukaryota</taxon>
        <taxon>Viridiplantae</taxon>
        <taxon>Streptophyta</taxon>
        <taxon>Embryophyta</taxon>
        <taxon>Tracheophyta</taxon>
        <taxon>Spermatophyta</taxon>
        <taxon>Magnoliopsida</taxon>
        <taxon>Ranunculales</taxon>
        <taxon>Papaveraceae</taxon>
        <taxon>Papaveroideae</taxon>
        <taxon>Papaver</taxon>
    </lineage>
</organism>
<evidence type="ECO:0000256" key="3">
    <source>
        <dbReference type="ARBA" id="ARBA00022741"/>
    </source>
</evidence>
<dbReference type="InterPro" id="IPR045864">
    <property type="entry name" value="aa-tRNA-synth_II/BPL/LPL"/>
</dbReference>
<dbReference type="PANTHER" id="PTHR43450:SF1">
    <property type="entry name" value="ASPARTATE--TRNA LIGASE, CYTOPLASMIC"/>
    <property type="match status" value="1"/>
</dbReference>